<name>A0AAD7H970_9AGAR</name>
<keyword evidence="2" id="KW-1185">Reference proteome</keyword>
<feature type="non-terminal residue" evidence="1">
    <location>
        <position position="94"/>
    </location>
</feature>
<reference evidence="1" key="1">
    <citation type="submission" date="2023-03" db="EMBL/GenBank/DDBJ databases">
        <title>Massive genome expansion in bonnet fungi (Mycena s.s.) driven by repeated elements and novel gene families across ecological guilds.</title>
        <authorList>
            <consortium name="Lawrence Berkeley National Laboratory"/>
            <person name="Harder C.B."/>
            <person name="Miyauchi S."/>
            <person name="Viragh M."/>
            <person name="Kuo A."/>
            <person name="Thoen E."/>
            <person name="Andreopoulos B."/>
            <person name="Lu D."/>
            <person name="Skrede I."/>
            <person name="Drula E."/>
            <person name="Henrissat B."/>
            <person name="Morin E."/>
            <person name="Kohler A."/>
            <person name="Barry K."/>
            <person name="LaButti K."/>
            <person name="Morin E."/>
            <person name="Salamov A."/>
            <person name="Lipzen A."/>
            <person name="Mereny Z."/>
            <person name="Hegedus B."/>
            <person name="Baldrian P."/>
            <person name="Stursova M."/>
            <person name="Weitz H."/>
            <person name="Taylor A."/>
            <person name="Grigoriev I.V."/>
            <person name="Nagy L.G."/>
            <person name="Martin F."/>
            <person name="Kauserud H."/>
        </authorList>
    </citation>
    <scope>NUCLEOTIDE SEQUENCE</scope>
    <source>
        <strain evidence="1">CBHHK182m</strain>
    </source>
</reference>
<proteinExistence type="predicted"/>
<evidence type="ECO:0000313" key="2">
    <source>
        <dbReference type="Proteomes" id="UP001215598"/>
    </source>
</evidence>
<evidence type="ECO:0000313" key="1">
    <source>
        <dbReference type="EMBL" id="KAJ7715110.1"/>
    </source>
</evidence>
<accession>A0AAD7H970</accession>
<organism evidence="1 2">
    <name type="scientific">Mycena metata</name>
    <dbReference type="NCBI Taxonomy" id="1033252"/>
    <lineage>
        <taxon>Eukaryota</taxon>
        <taxon>Fungi</taxon>
        <taxon>Dikarya</taxon>
        <taxon>Basidiomycota</taxon>
        <taxon>Agaricomycotina</taxon>
        <taxon>Agaricomycetes</taxon>
        <taxon>Agaricomycetidae</taxon>
        <taxon>Agaricales</taxon>
        <taxon>Marasmiineae</taxon>
        <taxon>Mycenaceae</taxon>
        <taxon>Mycena</taxon>
    </lineage>
</organism>
<dbReference type="AlphaFoldDB" id="A0AAD7H970"/>
<sequence>ITDYTAQGRSRPKNPVDLTNCKDHRAYYVALSRATTADGTIILQDFNTTKLTCGMTGHLRQELRELEILDEITTLRVEGKLPVSVAGIYRRHLL</sequence>
<comment type="caution">
    <text evidence="1">The sequence shown here is derived from an EMBL/GenBank/DDBJ whole genome shotgun (WGS) entry which is preliminary data.</text>
</comment>
<dbReference type="EMBL" id="JARKIB010000314">
    <property type="protein sequence ID" value="KAJ7715110.1"/>
    <property type="molecule type" value="Genomic_DNA"/>
</dbReference>
<dbReference type="Proteomes" id="UP001215598">
    <property type="component" value="Unassembled WGS sequence"/>
</dbReference>
<gene>
    <name evidence="1" type="ORF">B0H16DRAFT_1261911</name>
</gene>
<feature type="non-terminal residue" evidence="1">
    <location>
        <position position="1"/>
    </location>
</feature>
<protein>
    <submittedName>
        <fullName evidence="1">Uncharacterized protein</fullName>
    </submittedName>
</protein>